<keyword evidence="4" id="KW-0238">DNA-binding</keyword>
<evidence type="ECO:0000256" key="1">
    <source>
        <dbReference type="ARBA" id="ARBA00022553"/>
    </source>
</evidence>
<evidence type="ECO:0000256" key="6">
    <source>
        <dbReference type="PROSITE-ProRule" id="PRU00169"/>
    </source>
</evidence>
<dbReference type="GO" id="GO:0006355">
    <property type="term" value="P:regulation of DNA-templated transcription"/>
    <property type="evidence" value="ECO:0007669"/>
    <property type="project" value="TreeGrafter"/>
</dbReference>
<dbReference type="AlphaFoldDB" id="A0A0R0CWW8"/>
<dbReference type="SUPFAM" id="SSF52172">
    <property type="entry name" value="CheY-like"/>
    <property type="match status" value="1"/>
</dbReference>
<dbReference type="GO" id="GO:0000156">
    <property type="term" value="F:phosphorelay response regulator activity"/>
    <property type="evidence" value="ECO:0007669"/>
    <property type="project" value="TreeGrafter"/>
</dbReference>
<dbReference type="SUPFAM" id="SSF46689">
    <property type="entry name" value="Homeodomain-like"/>
    <property type="match status" value="1"/>
</dbReference>
<keyword evidence="1 6" id="KW-0597">Phosphoprotein</keyword>
<keyword evidence="2" id="KW-0902">Two-component regulatory system</keyword>
<name>A0A0R0CWW8_9GAMM</name>
<dbReference type="Pfam" id="PF00072">
    <property type="entry name" value="Response_reg"/>
    <property type="match status" value="1"/>
</dbReference>
<dbReference type="EMBL" id="LDJL01000004">
    <property type="protein sequence ID" value="KRG70890.1"/>
    <property type="molecule type" value="Genomic_DNA"/>
</dbReference>
<sequence length="201" mass="21902">MTDTTSTTTSGRRLVGLLVDDDALYASTLQRVLARRWLSTHIASDGPGALHLARQLRPDFALIDLKLGEDSGLELITPLRQLRADMRILLVTGYASVATAVESIKRGADDYLPKPASAQMILRALGLESASDHASDQADVAADTPATMIPLHRLEWEHIQQALAETDGNISAAARLLGMHRRSLQRKLGKRPGPERKPLDD</sequence>
<dbReference type="Pfam" id="PF02954">
    <property type="entry name" value="HTH_8"/>
    <property type="match status" value="1"/>
</dbReference>
<proteinExistence type="predicted"/>
<dbReference type="PRINTS" id="PR01590">
    <property type="entry name" value="HTHFIS"/>
</dbReference>
<dbReference type="RefSeq" id="WP_057657211.1">
    <property type="nucleotide sequence ID" value="NZ_LDJL01000004.1"/>
</dbReference>
<accession>A0A0R0CWW8</accession>
<keyword evidence="9" id="KW-1185">Reference proteome</keyword>
<dbReference type="GO" id="GO:0005829">
    <property type="term" value="C:cytosol"/>
    <property type="evidence" value="ECO:0007669"/>
    <property type="project" value="TreeGrafter"/>
</dbReference>
<dbReference type="PATRIC" id="fig|344882.3.peg.2000"/>
<dbReference type="GO" id="GO:0000976">
    <property type="term" value="F:transcription cis-regulatory region binding"/>
    <property type="evidence" value="ECO:0007669"/>
    <property type="project" value="TreeGrafter"/>
</dbReference>
<dbReference type="OrthoDB" id="9802426at2"/>
<evidence type="ECO:0000256" key="5">
    <source>
        <dbReference type="ARBA" id="ARBA00023163"/>
    </source>
</evidence>
<evidence type="ECO:0000256" key="2">
    <source>
        <dbReference type="ARBA" id="ARBA00023012"/>
    </source>
</evidence>
<dbReference type="InterPro" id="IPR009057">
    <property type="entry name" value="Homeodomain-like_sf"/>
</dbReference>
<dbReference type="GO" id="GO:0032993">
    <property type="term" value="C:protein-DNA complex"/>
    <property type="evidence" value="ECO:0007669"/>
    <property type="project" value="TreeGrafter"/>
</dbReference>
<reference evidence="8 9" key="1">
    <citation type="submission" date="2015-05" db="EMBL/GenBank/DDBJ databases">
        <title>Genome sequencing and analysis of members of genus Stenotrophomonas.</title>
        <authorList>
            <person name="Patil P.P."/>
            <person name="Midha S."/>
            <person name="Patil P.B."/>
        </authorList>
    </citation>
    <scope>NUCLEOTIDE SEQUENCE [LARGE SCALE GENOMIC DNA]</scope>
    <source>
        <strain evidence="8 9">DSM 21858</strain>
    </source>
</reference>
<dbReference type="SMART" id="SM00448">
    <property type="entry name" value="REC"/>
    <property type="match status" value="1"/>
</dbReference>
<feature type="domain" description="Response regulatory" evidence="7">
    <location>
        <begin position="15"/>
        <end position="129"/>
    </location>
</feature>
<dbReference type="Gene3D" id="3.40.50.2300">
    <property type="match status" value="1"/>
</dbReference>
<dbReference type="PANTHER" id="PTHR48111:SF1">
    <property type="entry name" value="TWO-COMPONENT RESPONSE REGULATOR ORR33"/>
    <property type="match status" value="1"/>
</dbReference>
<evidence type="ECO:0000256" key="3">
    <source>
        <dbReference type="ARBA" id="ARBA00023015"/>
    </source>
</evidence>
<evidence type="ECO:0000313" key="8">
    <source>
        <dbReference type="EMBL" id="KRG70890.1"/>
    </source>
</evidence>
<keyword evidence="5" id="KW-0804">Transcription</keyword>
<dbReference type="InterPro" id="IPR011006">
    <property type="entry name" value="CheY-like_superfamily"/>
</dbReference>
<dbReference type="STRING" id="344882.ABB29_03350"/>
<dbReference type="Proteomes" id="UP000052052">
    <property type="component" value="Unassembled WGS sequence"/>
</dbReference>
<evidence type="ECO:0000256" key="4">
    <source>
        <dbReference type="ARBA" id="ARBA00023125"/>
    </source>
</evidence>
<dbReference type="InterPro" id="IPR039420">
    <property type="entry name" value="WalR-like"/>
</dbReference>
<dbReference type="PANTHER" id="PTHR48111">
    <property type="entry name" value="REGULATOR OF RPOS"/>
    <property type="match status" value="1"/>
</dbReference>
<dbReference type="Gene3D" id="1.10.10.60">
    <property type="entry name" value="Homeodomain-like"/>
    <property type="match status" value="1"/>
</dbReference>
<evidence type="ECO:0000313" key="9">
    <source>
        <dbReference type="Proteomes" id="UP000052052"/>
    </source>
</evidence>
<organism evidence="8 9">
    <name type="scientific">Pseudoxanthomonas dokdonensis</name>
    <dbReference type="NCBI Taxonomy" id="344882"/>
    <lineage>
        <taxon>Bacteria</taxon>
        <taxon>Pseudomonadati</taxon>
        <taxon>Pseudomonadota</taxon>
        <taxon>Gammaproteobacteria</taxon>
        <taxon>Lysobacterales</taxon>
        <taxon>Lysobacteraceae</taxon>
        <taxon>Pseudoxanthomonas</taxon>
    </lineage>
</organism>
<dbReference type="InterPro" id="IPR001789">
    <property type="entry name" value="Sig_transdc_resp-reg_receiver"/>
</dbReference>
<feature type="modified residue" description="4-aspartylphosphate" evidence="6">
    <location>
        <position position="64"/>
    </location>
</feature>
<protein>
    <submittedName>
        <fullName evidence="8">Chemotaxis protein CheY</fullName>
    </submittedName>
</protein>
<dbReference type="InterPro" id="IPR002197">
    <property type="entry name" value="HTH_Fis"/>
</dbReference>
<dbReference type="PROSITE" id="PS50110">
    <property type="entry name" value="RESPONSE_REGULATORY"/>
    <property type="match status" value="1"/>
</dbReference>
<gene>
    <name evidence="8" type="ORF">ABB29_03350</name>
</gene>
<evidence type="ECO:0000259" key="7">
    <source>
        <dbReference type="PROSITE" id="PS50110"/>
    </source>
</evidence>
<keyword evidence="3" id="KW-0805">Transcription regulation</keyword>
<comment type="caution">
    <text evidence="8">The sequence shown here is derived from an EMBL/GenBank/DDBJ whole genome shotgun (WGS) entry which is preliminary data.</text>
</comment>